<reference evidence="6" key="1">
    <citation type="submission" date="2023-11" db="EMBL/GenBank/DDBJ databases">
        <authorList>
            <person name="De Vega J J."/>
            <person name="De Vega J J."/>
        </authorList>
    </citation>
    <scope>NUCLEOTIDE SEQUENCE</scope>
</reference>
<evidence type="ECO:0000313" key="6">
    <source>
        <dbReference type="EMBL" id="CAK5274760.1"/>
    </source>
</evidence>
<dbReference type="AlphaFoldDB" id="A0AAD2HH74"/>
<gene>
    <name evidence="6" type="ORF">MYCIT1_LOCUS22059</name>
</gene>
<feature type="domain" description="RRM" evidence="5">
    <location>
        <begin position="244"/>
        <end position="316"/>
    </location>
</feature>
<evidence type="ECO:0000256" key="3">
    <source>
        <dbReference type="PROSITE-ProRule" id="PRU00176"/>
    </source>
</evidence>
<comment type="caution">
    <text evidence="6">The sequence shown here is derived from an EMBL/GenBank/DDBJ whole genome shotgun (WGS) entry which is preliminary data.</text>
</comment>
<proteinExistence type="predicted"/>
<dbReference type="GO" id="GO:0005829">
    <property type="term" value="C:cytosol"/>
    <property type="evidence" value="ECO:0007669"/>
    <property type="project" value="TreeGrafter"/>
</dbReference>
<keyword evidence="7" id="KW-1185">Reference proteome</keyword>
<organism evidence="6 7">
    <name type="scientific">Mycena citricolor</name>
    <dbReference type="NCBI Taxonomy" id="2018698"/>
    <lineage>
        <taxon>Eukaryota</taxon>
        <taxon>Fungi</taxon>
        <taxon>Dikarya</taxon>
        <taxon>Basidiomycota</taxon>
        <taxon>Agaricomycotina</taxon>
        <taxon>Agaricomycetes</taxon>
        <taxon>Agaricomycetidae</taxon>
        <taxon>Agaricales</taxon>
        <taxon>Marasmiineae</taxon>
        <taxon>Mycenaceae</taxon>
        <taxon>Mycena</taxon>
    </lineage>
</organism>
<dbReference type="EMBL" id="CAVNYO010000403">
    <property type="protein sequence ID" value="CAK5274760.1"/>
    <property type="molecule type" value="Genomic_DNA"/>
</dbReference>
<evidence type="ECO:0000313" key="7">
    <source>
        <dbReference type="Proteomes" id="UP001295794"/>
    </source>
</evidence>
<dbReference type="InterPro" id="IPR000504">
    <property type="entry name" value="RRM_dom"/>
</dbReference>
<dbReference type="Proteomes" id="UP001295794">
    <property type="component" value="Unassembled WGS sequence"/>
</dbReference>
<evidence type="ECO:0000256" key="2">
    <source>
        <dbReference type="ARBA" id="ARBA00022884"/>
    </source>
</evidence>
<dbReference type="InterPro" id="IPR050825">
    <property type="entry name" value="RBM42_RBP45_47-like"/>
</dbReference>
<dbReference type="Pfam" id="PF00076">
    <property type="entry name" value="RRM_1"/>
    <property type="match status" value="2"/>
</dbReference>
<dbReference type="PANTHER" id="PTHR47640:SF10">
    <property type="entry name" value="TRNA SELENOCYSTEINE 1-ASSOCIATED PROTEIN 1-RELATED"/>
    <property type="match status" value="1"/>
</dbReference>
<feature type="domain" description="RRM" evidence="5">
    <location>
        <begin position="89"/>
        <end position="183"/>
    </location>
</feature>
<evidence type="ECO:0000259" key="5">
    <source>
        <dbReference type="PROSITE" id="PS50102"/>
    </source>
</evidence>
<dbReference type="SUPFAM" id="SSF54928">
    <property type="entry name" value="RNA-binding domain, RBD"/>
    <property type="match status" value="2"/>
</dbReference>
<evidence type="ECO:0000256" key="4">
    <source>
        <dbReference type="SAM" id="MobiDB-lite"/>
    </source>
</evidence>
<dbReference type="Gene3D" id="3.30.70.330">
    <property type="match status" value="2"/>
</dbReference>
<evidence type="ECO:0000256" key="1">
    <source>
        <dbReference type="ARBA" id="ARBA00022737"/>
    </source>
</evidence>
<dbReference type="InterPro" id="IPR035979">
    <property type="entry name" value="RBD_domain_sf"/>
</dbReference>
<dbReference type="GO" id="GO:0003729">
    <property type="term" value="F:mRNA binding"/>
    <property type="evidence" value="ECO:0007669"/>
    <property type="project" value="InterPro"/>
</dbReference>
<dbReference type="SMART" id="SM00360">
    <property type="entry name" value="RRM"/>
    <property type="match status" value="2"/>
</dbReference>
<keyword evidence="1" id="KW-0677">Repeat</keyword>
<dbReference type="PROSITE" id="PS50102">
    <property type="entry name" value="RRM"/>
    <property type="match status" value="2"/>
</dbReference>
<name>A0AAD2HH74_9AGAR</name>
<protein>
    <recommendedName>
        <fullName evidence="5">RRM domain-containing protein</fullName>
    </recommendedName>
</protein>
<keyword evidence="2 3" id="KW-0694">RNA-binding</keyword>
<feature type="region of interest" description="Disordered" evidence="4">
    <location>
        <begin position="52"/>
        <end position="87"/>
    </location>
</feature>
<feature type="region of interest" description="Disordered" evidence="4">
    <location>
        <begin position="191"/>
        <end position="211"/>
    </location>
</feature>
<accession>A0AAD2HH74</accession>
<dbReference type="InterPro" id="IPR012677">
    <property type="entry name" value="Nucleotide-bd_a/b_plait_sf"/>
</dbReference>
<sequence>MADSRLSSFALPLSYNWITPSGSLPIRLPPSSISSGLAGQSHRRNLSSIETLNAENSDGQAPVAVRRGSWPPGPEVSRDVAPQEPQREYSLHVSDLSPDTSNSDLLAVFQDPRLGLRIDRPPRLVRPFPSCKSAKVMVDAETGISRGFGFVRFAEEADQQRALVEMQGMYCLSRPMRIALATTKPLFPAPTARVPGAHRNTAGPLQPSNRDIGGRAWNQEWEQARSISGIRLDFEQPQMDPYNTTVFVGGLSSLIREDALRALFAQFGEIHYVRIPAGKHCGFVQFVRKTDAVRAIDHMHGLVVEGSRIRLSWGRSQYKATQAVALHAAVQGAQPFVAAIGSAGETTAFSLSEGAPLSLGYPAPHDTFAPFPRTQQPPISRPTNRELALFESQGRLAVPI</sequence>
<dbReference type="PANTHER" id="PTHR47640">
    <property type="entry name" value="TRNA SELENOCYSTEINE 1-ASSOCIATED PROTEIN 1-RELATED-RELATED"/>
    <property type="match status" value="1"/>
</dbReference>